<evidence type="ECO:0000313" key="1">
    <source>
        <dbReference type="EMBL" id="ESS64538.1"/>
    </source>
</evidence>
<gene>
    <name evidence="1" type="ORF">TCDM_07373</name>
</gene>
<organism evidence="1 2">
    <name type="scientific">Trypanosoma cruzi Dm28c</name>
    <dbReference type="NCBI Taxonomy" id="1416333"/>
    <lineage>
        <taxon>Eukaryota</taxon>
        <taxon>Discoba</taxon>
        <taxon>Euglenozoa</taxon>
        <taxon>Kinetoplastea</taxon>
        <taxon>Metakinetoplastina</taxon>
        <taxon>Trypanosomatida</taxon>
        <taxon>Trypanosomatidae</taxon>
        <taxon>Trypanosoma</taxon>
        <taxon>Schizotrypanum</taxon>
    </lineage>
</organism>
<sequence>MVSPLESDGMLRSQASVCASTFASIICGPSAQSCPSKSSAVVLFAEEGGRHADDAIMLLPAAGLMVACASSMRATGAGPATACDPSRTRMDTPPPRQLRAVPWCCTPPGQKQWLQGGGRLRHTHYTQNNTSSPRNFALSARRFARVRPTAFLRNSRRQGQVSSSTSPFRSNTVRMFLLTAQHHSSPSSSGGIVLGERLEVVDSALRQQ</sequence>
<reference evidence="1 2" key="1">
    <citation type="journal article" date="2014" name="Genome Announc.">
        <title>Trypanosoma cruzi Clone Dm28c Draft Genome Sequence.</title>
        <authorList>
            <person name="Grisard E.C."/>
            <person name="Teixeira S.M."/>
            <person name="de Almeida L.G."/>
            <person name="Stoco P.H."/>
            <person name="Gerber A.L."/>
            <person name="Talavera-Lopez C."/>
            <person name="Lima O.C."/>
            <person name="Andersson B."/>
            <person name="de Vasconcelos A.T."/>
        </authorList>
    </citation>
    <scope>NUCLEOTIDE SEQUENCE [LARGE SCALE GENOMIC DNA]</scope>
    <source>
        <strain evidence="1 2">Dm28c</strain>
    </source>
</reference>
<evidence type="ECO:0000313" key="2">
    <source>
        <dbReference type="Proteomes" id="UP000017861"/>
    </source>
</evidence>
<proteinExistence type="predicted"/>
<dbReference type="Proteomes" id="UP000017861">
    <property type="component" value="Unassembled WGS sequence"/>
</dbReference>
<dbReference type="EMBL" id="AYLP01000087">
    <property type="protein sequence ID" value="ESS64538.1"/>
    <property type="molecule type" value="Genomic_DNA"/>
</dbReference>
<protein>
    <submittedName>
        <fullName evidence="1">Uncharacterized protein</fullName>
    </submittedName>
</protein>
<accession>V5BJA7</accession>
<dbReference type="AlphaFoldDB" id="V5BJA7"/>
<comment type="caution">
    <text evidence="1">The sequence shown here is derived from an EMBL/GenBank/DDBJ whole genome shotgun (WGS) entry which is preliminary data.</text>
</comment>
<dbReference type="VEuPathDB" id="TriTrypDB:TCDM_07373"/>
<name>V5BJA7_TRYCR</name>